<dbReference type="Proteomes" id="UP000485058">
    <property type="component" value="Unassembled WGS sequence"/>
</dbReference>
<dbReference type="AlphaFoldDB" id="A0A699ZPJ4"/>
<name>A0A699ZPJ4_HAELA</name>
<accession>A0A699ZPJ4</accession>
<evidence type="ECO:0000313" key="2">
    <source>
        <dbReference type="Proteomes" id="UP000485058"/>
    </source>
</evidence>
<reference evidence="1 2" key="1">
    <citation type="submission" date="2020-02" db="EMBL/GenBank/DDBJ databases">
        <title>Draft genome sequence of Haematococcus lacustris strain NIES-144.</title>
        <authorList>
            <person name="Morimoto D."/>
            <person name="Nakagawa S."/>
            <person name="Yoshida T."/>
            <person name="Sawayama S."/>
        </authorList>
    </citation>
    <scope>NUCLEOTIDE SEQUENCE [LARGE SCALE GENOMIC DNA]</scope>
    <source>
        <strain evidence="1 2">NIES-144</strain>
    </source>
</reference>
<dbReference type="EMBL" id="BLLF01001673">
    <property type="protein sequence ID" value="GFH20644.1"/>
    <property type="molecule type" value="Genomic_DNA"/>
</dbReference>
<protein>
    <submittedName>
        <fullName evidence="1">Uncharacterized protein</fullName>
    </submittedName>
</protein>
<organism evidence="1 2">
    <name type="scientific">Haematococcus lacustris</name>
    <name type="common">Green alga</name>
    <name type="synonym">Haematococcus pluvialis</name>
    <dbReference type="NCBI Taxonomy" id="44745"/>
    <lineage>
        <taxon>Eukaryota</taxon>
        <taxon>Viridiplantae</taxon>
        <taxon>Chlorophyta</taxon>
        <taxon>core chlorophytes</taxon>
        <taxon>Chlorophyceae</taxon>
        <taxon>CS clade</taxon>
        <taxon>Chlamydomonadales</taxon>
        <taxon>Haematococcaceae</taxon>
        <taxon>Haematococcus</taxon>
    </lineage>
</organism>
<gene>
    <name evidence="1" type="ORF">HaLaN_17797</name>
</gene>
<sequence length="83" mass="9043">MPATSEQPRAARIGQKHVERESFMHALAAATVHVKVHSVVTAGCWAFGGWVCQQPITTRPYCPSLGPPFEPDQKYLLAATSSH</sequence>
<keyword evidence="2" id="KW-1185">Reference proteome</keyword>
<comment type="caution">
    <text evidence="1">The sequence shown here is derived from an EMBL/GenBank/DDBJ whole genome shotgun (WGS) entry which is preliminary data.</text>
</comment>
<proteinExistence type="predicted"/>
<evidence type="ECO:0000313" key="1">
    <source>
        <dbReference type="EMBL" id="GFH20644.1"/>
    </source>
</evidence>